<dbReference type="OrthoDB" id="582337at2"/>
<dbReference type="Proteomes" id="UP000248014">
    <property type="component" value="Unassembled WGS sequence"/>
</dbReference>
<keyword evidence="3 5" id="KW-1133">Transmembrane helix</keyword>
<feature type="transmembrane region" description="Helical" evidence="5">
    <location>
        <begin position="29"/>
        <end position="50"/>
    </location>
</feature>
<feature type="transmembrane region" description="Helical" evidence="5">
    <location>
        <begin position="56"/>
        <end position="75"/>
    </location>
</feature>
<proteinExistence type="predicted"/>
<evidence type="ECO:0000313" key="8">
    <source>
        <dbReference type="Proteomes" id="UP000248014"/>
    </source>
</evidence>
<feature type="transmembrane region" description="Helical" evidence="5">
    <location>
        <begin position="103"/>
        <end position="122"/>
    </location>
</feature>
<evidence type="ECO:0000256" key="1">
    <source>
        <dbReference type="ARBA" id="ARBA00004127"/>
    </source>
</evidence>
<keyword evidence="8" id="KW-1185">Reference proteome</keyword>
<evidence type="ECO:0000256" key="3">
    <source>
        <dbReference type="ARBA" id="ARBA00022989"/>
    </source>
</evidence>
<dbReference type="RefSeq" id="WP_110298376.1">
    <property type="nucleotide sequence ID" value="NZ_QJJM01000005.1"/>
</dbReference>
<organism evidence="7 8">
    <name type="scientific">Blastomonas natatoria</name>
    <dbReference type="NCBI Taxonomy" id="34015"/>
    <lineage>
        <taxon>Bacteria</taxon>
        <taxon>Pseudomonadati</taxon>
        <taxon>Pseudomonadota</taxon>
        <taxon>Alphaproteobacteria</taxon>
        <taxon>Sphingomonadales</taxon>
        <taxon>Sphingomonadaceae</taxon>
        <taxon>Blastomonas</taxon>
    </lineage>
</organism>
<dbReference type="EMBL" id="QJJM01000005">
    <property type="protein sequence ID" value="PXW76327.1"/>
    <property type="molecule type" value="Genomic_DNA"/>
</dbReference>
<evidence type="ECO:0000256" key="2">
    <source>
        <dbReference type="ARBA" id="ARBA00022692"/>
    </source>
</evidence>
<name>A0A2V3V3S7_9SPHN</name>
<dbReference type="Pfam" id="PF02656">
    <property type="entry name" value="DUF202"/>
    <property type="match status" value="1"/>
</dbReference>
<comment type="subcellular location">
    <subcellularLocation>
        <location evidence="1">Endomembrane system</location>
        <topology evidence="1">Multi-pass membrane protein</topology>
    </subcellularLocation>
</comment>
<accession>A0A2V3V3S7</accession>
<evidence type="ECO:0000313" key="7">
    <source>
        <dbReference type="EMBL" id="PXW76327.1"/>
    </source>
</evidence>
<comment type="caution">
    <text evidence="7">The sequence shown here is derived from an EMBL/GenBank/DDBJ whole genome shotgun (WGS) entry which is preliminary data.</text>
</comment>
<keyword evidence="2 5" id="KW-0812">Transmembrane</keyword>
<dbReference type="InterPro" id="IPR003807">
    <property type="entry name" value="DUF202"/>
</dbReference>
<evidence type="ECO:0000259" key="6">
    <source>
        <dbReference type="Pfam" id="PF02656"/>
    </source>
</evidence>
<dbReference type="GO" id="GO:0012505">
    <property type="term" value="C:endomembrane system"/>
    <property type="evidence" value="ECO:0007669"/>
    <property type="project" value="UniProtKB-SubCell"/>
</dbReference>
<feature type="domain" description="DUF202" evidence="6">
    <location>
        <begin position="20"/>
        <end position="84"/>
    </location>
</feature>
<reference evidence="7 8" key="1">
    <citation type="submission" date="2018-05" db="EMBL/GenBank/DDBJ databases">
        <title>Genomic Encyclopedia of Type Strains, Phase IV (KMG-IV): sequencing the most valuable type-strain genomes for metagenomic binning, comparative biology and taxonomic classification.</title>
        <authorList>
            <person name="Goeker M."/>
        </authorList>
    </citation>
    <scope>NUCLEOTIDE SEQUENCE [LARGE SCALE GENOMIC DNA]</scope>
    <source>
        <strain evidence="7 8">DSM 3183</strain>
    </source>
</reference>
<keyword evidence="4 5" id="KW-0472">Membrane</keyword>
<gene>
    <name evidence="7" type="ORF">C7451_10598</name>
</gene>
<protein>
    <submittedName>
        <fullName evidence="7">Putative membrane protein</fullName>
    </submittedName>
</protein>
<sequence>MNAEKRRELARDRTDLAEDRTILVHERSFAGWVRTGMAAVGIGLGFNALFRALEPAWVPKAIASAFLLVAIYIFLSADRRARRILTRLDEHSVIALKPMRIRLLSWLLSLATLALIVAIWLLTGNQSG</sequence>
<evidence type="ECO:0000256" key="4">
    <source>
        <dbReference type="ARBA" id="ARBA00023136"/>
    </source>
</evidence>
<dbReference type="AlphaFoldDB" id="A0A2V3V3S7"/>
<evidence type="ECO:0000256" key="5">
    <source>
        <dbReference type="SAM" id="Phobius"/>
    </source>
</evidence>